<evidence type="ECO:0000313" key="1">
    <source>
        <dbReference type="EMBL" id="KAL0477637.1"/>
    </source>
</evidence>
<accession>A0AAW2YNF8</accession>
<sequence length="413" mass="48086">MINERAPQQVRVLEYLKHISNQITPRSNVMPNLPPSLFQQLWKECLKEHGDNQVEDIPPVKATNIELACFNLDVALIFVGEEARFVTDYFYDRGLKHLGPTLFCSEITDNLTACCFSMIGFYYTRQGGNVARDIIMQKVWKYIHHTDENLSSLSTIERAKHSYLVHNCFFRTMNINLVDCHMWVKIYLIVSYMDFSYHYPDTTFDSDYIEFIQKIDSDVMNYTHTLHISLDSTSKFIDFFDNNERTYIAHLLKLAIHGYRIDILLKTDSCVDDRVKESADYILSSDMLKIITKTSIETQPVLWKPIESAAKAHLALFEEADNHQLRSEVFSKLISEQKLIKTISMNYNANVSDIINQLSKAIDSYEFQEDFSTAKEDCTQNHFFDIVARFGLETKPKKLTKREVENYLDVLFS</sequence>
<name>A0AAW2YNF8_9EUKA</name>
<dbReference type="EMBL" id="JAOPGA020000204">
    <property type="protein sequence ID" value="KAL0477637.1"/>
    <property type="molecule type" value="Genomic_DNA"/>
</dbReference>
<dbReference type="Proteomes" id="UP001431209">
    <property type="component" value="Unassembled WGS sequence"/>
</dbReference>
<evidence type="ECO:0000313" key="2">
    <source>
        <dbReference type="Proteomes" id="UP001431209"/>
    </source>
</evidence>
<comment type="caution">
    <text evidence="1">The sequence shown here is derived from an EMBL/GenBank/DDBJ whole genome shotgun (WGS) entry which is preliminary data.</text>
</comment>
<protein>
    <submittedName>
        <fullName evidence="1">Dcm</fullName>
    </submittedName>
</protein>
<proteinExistence type="predicted"/>
<reference evidence="1 2" key="1">
    <citation type="submission" date="2024-03" db="EMBL/GenBank/DDBJ databases">
        <title>The Acrasis kona genome and developmental transcriptomes reveal deep origins of eukaryotic multicellular pathways.</title>
        <authorList>
            <person name="Sheikh S."/>
            <person name="Fu C.-J."/>
            <person name="Brown M.W."/>
            <person name="Baldauf S.L."/>
        </authorList>
    </citation>
    <scope>NUCLEOTIDE SEQUENCE [LARGE SCALE GENOMIC DNA]</scope>
    <source>
        <strain evidence="1 2">ATCC MYA-3509</strain>
    </source>
</reference>
<organism evidence="1 2">
    <name type="scientific">Acrasis kona</name>
    <dbReference type="NCBI Taxonomy" id="1008807"/>
    <lineage>
        <taxon>Eukaryota</taxon>
        <taxon>Discoba</taxon>
        <taxon>Heterolobosea</taxon>
        <taxon>Tetramitia</taxon>
        <taxon>Eutetramitia</taxon>
        <taxon>Acrasidae</taxon>
        <taxon>Acrasis</taxon>
    </lineage>
</organism>
<gene>
    <name evidence="1" type="ORF">AKO1_005546</name>
</gene>
<dbReference type="AlphaFoldDB" id="A0AAW2YNF8"/>
<keyword evidence="2" id="KW-1185">Reference proteome</keyword>